<dbReference type="GeneID" id="85732581"/>
<dbReference type="Proteomes" id="UP001305652">
    <property type="component" value="Chromosome"/>
</dbReference>
<name>A0AAX4FSC0_9EURY</name>
<accession>A0AAX4FSC0</accession>
<dbReference type="Gene3D" id="3.30.420.40">
    <property type="match status" value="1"/>
</dbReference>
<proteinExistence type="predicted"/>
<evidence type="ECO:0000256" key="1">
    <source>
        <dbReference type="SAM" id="MobiDB-lite"/>
    </source>
</evidence>
<evidence type="ECO:0000313" key="3">
    <source>
        <dbReference type="Proteomes" id="UP001305652"/>
    </source>
</evidence>
<reference evidence="2 3" key="1">
    <citation type="submission" date="2023-10" db="EMBL/GenBank/DDBJ databases">
        <title>The complete genome sequence of Methanoculleus receptaculi DSM 18860.</title>
        <authorList>
            <person name="Lai S.-J."/>
            <person name="You Y.-T."/>
            <person name="Chen S.-C."/>
        </authorList>
    </citation>
    <scope>NUCLEOTIDE SEQUENCE [LARGE SCALE GENOMIC DNA]</scope>
    <source>
        <strain evidence="2 3">DSM 18860</strain>
    </source>
</reference>
<dbReference type="EMBL" id="CP137642">
    <property type="protein sequence ID" value="WOX56772.1"/>
    <property type="molecule type" value="Genomic_DNA"/>
</dbReference>
<sequence>MKKDVIILGIHDGHNAGAALIKNGSVAAAIQEDAPTLMRRRATTAGGTWRRTSPCMKRSSAPLPGVRASRGGRFPRGARMRRGSGTMGGNFKGEGVVSGIAPTREPTPRATEGEVISKSTKFQDLIIGFDEKNNLLLTFFSGRAGSIVMQEIDHQRAYYAFDASWSRRSI</sequence>
<organism evidence="2 3">
    <name type="scientific">Methanoculleus receptaculi</name>
    <dbReference type="NCBI Taxonomy" id="394967"/>
    <lineage>
        <taxon>Archaea</taxon>
        <taxon>Methanobacteriati</taxon>
        <taxon>Methanobacteriota</taxon>
        <taxon>Stenosarchaea group</taxon>
        <taxon>Methanomicrobia</taxon>
        <taxon>Methanomicrobiales</taxon>
        <taxon>Methanomicrobiaceae</taxon>
        <taxon>Methanoculleus</taxon>
    </lineage>
</organism>
<feature type="region of interest" description="Disordered" evidence="1">
    <location>
        <begin position="44"/>
        <end position="112"/>
    </location>
</feature>
<dbReference type="RefSeq" id="WP_318620180.1">
    <property type="nucleotide sequence ID" value="NZ_CP137642.1"/>
</dbReference>
<dbReference type="KEGG" id="mrc:R6Y96_05450"/>
<protein>
    <submittedName>
        <fullName evidence="2">Uncharacterized protein</fullName>
    </submittedName>
</protein>
<dbReference type="AlphaFoldDB" id="A0AAX4FSC0"/>
<keyword evidence="3" id="KW-1185">Reference proteome</keyword>
<gene>
    <name evidence="2" type="ORF">R6Y96_05450</name>
</gene>
<evidence type="ECO:0000313" key="2">
    <source>
        <dbReference type="EMBL" id="WOX56772.1"/>
    </source>
</evidence>